<dbReference type="InterPro" id="IPR036938">
    <property type="entry name" value="PAP2/HPO_sf"/>
</dbReference>
<name>A0A368JHV4_9BACT</name>
<keyword evidence="4" id="KW-1185">Reference proteome</keyword>
<evidence type="ECO:0000313" key="3">
    <source>
        <dbReference type="EMBL" id="RCR66264.1"/>
    </source>
</evidence>
<keyword evidence="1" id="KW-0812">Transmembrane</keyword>
<reference evidence="3 4" key="1">
    <citation type="submission" date="2018-07" db="EMBL/GenBank/DDBJ databases">
        <title>Genome analysis of Larkinella rosea.</title>
        <authorList>
            <person name="Zhou Z."/>
            <person name="Wang G."/>
        </authorList>
    </citation>
    <scope>NUCLEOTIDE SEQUENCE [LARGE SCALE GENOMIC DNA]</scope>
    <source>
        <strain evidence="4">zzj9</strain>
    </source>
</reference>
<feature type="domain" description="Phosphatidic acid phosphatase type 2/haloperoxidase" evidence="2">
    <location>
        <begin position="83"/>
        <end position="199"/>
    </location>
</feature>
<dbReference type="Proteomes" id="UP000253383">
    <property type="component" value="Unassembled WGS sequence"/>
</dbReference>
<dbReference type="OrthoDB" id="9789113at2"/>
<protein>
    <submittedName>
        <fullName evidence="3">Phosphatase PAP2 family protein</fullName>
    </submittedName>
</protein>
<dbReference type="InterPro" id="IPR000326">
    <property type="entry name" value="PAP2/HPO"/>
</dbReference>
<sequence>MIEWDKQAHGFLFIHSIIHSFYHSKLETLNRLDTDLFLWLNSLHAPWLDSIMVGATMRNTWIPFYALLIGWLIYQYRKLAFGLVLTLVLAVVLSDQMASSVLKPLTLRLRPCHEPALQKLIHPVLECGGTYGFASSHAANTFALAMALWLMIGKRFWWVRWVFLWAAVVSYSRIYVGAHYPLDVLAGAGIGVLMAVGCVSLYRKLMILPPTP</sequence>
<gene>
    <name evidence="3" type="ORF">DUE52_27385</name>
</gene>
<feature type="transmembrane region" description="Helical" evidence="1">
    <location>
        <begin position="51"/>
        <end position="72"/>
    </location>
</feature>
<feature type="transmembrane region" description="Helical" evidence="1">
    <location>
        <begin position="158"/>
        <end position="178"/>
    </location>
</feature>
<keyword evidence="1" id="KW-1133">Transmembrane helix</keyword>
<feature type="transmembrane region" description="Helical" evidence="1">
    <location>
        <begin position="131"/>
        <end position="151"/>
    </location>
</feature>
<dbReference type="PANTHER" id="PTHR14969:SF13">
    <property type="entry name" value="AT30094P"/>
    <property type="match status" value="1"/>
</dbReference>
<dbReference type="AlphaFoldDB" id="A0A368JHV4"/>
<accession>A0A368JHV4</accession>
<dbReference type="EMBL" id="QOWE01000029">
    <property type="protein sequence ID" value="RCR66264.1"/>
    <property type="molecule type" value="Genomic_DNA"/>
</dbReference>
<keyword evidence="1" id="KW-0472">Membrane</keyword>
<dbReference type="SMART" id="SM00014">
    <property type="entry name" value="acidPPc"/>
    <property type="match status" value="1"/>
</dbReference>
<comment type="caution">
    <text evidence="3">The sequence shown here is derived from an EMBL/GenBank/DDBJ whole genome shotgun (WGS) entry which is preliminary data.</text>
</comment>
<evidence type="ECO:0000256" key="1">
    <source>
        <dbReference type="SAM" id="Phobius"/>
    </source>
</evidence>
<dbReference type="Gene3D" id="1.20.144.10">
    <property type="entry name" value="Phosphatidic acid phosphatase type 2/haloperoxidase"/>
    <property type="match status" value="1"/>
</dbReference>
<feature type="transmembrane region" description="Helical" evidence="1">
    <location>
        <begin position="184"/>
        <end position="202"/>
    </location>
</feature>
<feature type="transmembrane region" description="Helical" evidence="1">
    <location>
        <begin position="79"/>
        <end position="98"/>
    </location>
</feature>
<dbReference type="Pfam" id="PF01569">
    <property type="entry name" value="PAP2"/>
    <property type="match status" value="1"/>
</dbReference>
<evidence type="ECO:0000259" key="2">
    <source>
        <dbReference type="SMART" id="SM00014"/>
    </source>
</evidence>
<dbReference type="PANTHER" id="PTHR14969">
    <property type="entry name" value="SPHINGOSINE-1-PHOSPHATE PHOSPHOHYDROLASE"/>
    <property type="match status" value="1"/>
</dbReference>
<evidence type="ECO:0000313" key="4">
    <source>
        <dbReference type="Proteomes" id="UP000253383"/>
    </source>
</evidence>
<organism evidence="3 4">
    <name type="scientific">Larkinella punicea</name>
    <dbReference type="NCBI Taxonomy" id="2315727"/>
    <lineage>
        <taxon>Bacteria</taxon>
        <taxon>Pseudomonadati</taxon>
        <taxon>Bacteroidota</taxon>
        <taxon>Cytophagia</taxon>
        <taxon>Cytophagales</taxon>
        <taxon>Spirosomataceae</taxon>
        <taxon>Larkinella</taxon>
    </lineage>
</organism>
<proteinExistence type="predicted"/>
<dbReference type="SUPFAM" id="SSF48317">
    <property type="entry name" value="Acid phosphatase/Vanadium-dependent haloperoxidase"/>
    <property type="match status" value="1"/>
</dbReference>